<sequence>MDVLLLLVRDERILLTLRAGDIYGSGWWALPSGRIEPNEDVVSAAVRELDEELGLTVAARDVTFAGVTHALPPDSEARLGFGFAVRRWQGEPTIREPDVCAGLCWRSPTDLPDRTLPYTREIVRLHLTGEAFSRPGWPDR</sequence>
<dbReference type="PANTHER" id="PTHR43046">
    <property type="entry name" value="GDP-MANNOSE MANNOSYL HYDROLASE"/>
    <property type="match status" value="1"/>
</dbReference>
<dbReference type="PANTHER" id="PTHR43046:SF16">
    <property type="entry name" value="ADP-RIBOSE PYROPHOSPHATASE YJHB-RELATED"/>
    <property type="match status" value="1"/>
</dbReference>
<evidence type="ECO:0000256" key="4">
    <source>
        <dbReference type="RuleBase" id="RU003476"/>
    </source>
</evidence>
<evidence type="ECO:0000256" key="3">
    <source>
        <dbReference type="ARBA" id="ARBA00022801"/>
    </source>
</evidence>
<comment type="cofactor">
    <cofactor evidence="1">
        <name>Mg(2+)</name>
        <dbReference type="ChEBI" id="CHEBI:18420"/>
    </cofactor>
</comment>
<accession>A0A2I2KKR5</accession>
<keyword evidence="3 4" id="KW-0378">Hydrolase</keyword>
<keyword evidence="7" id="KW-1185">Reference proteome</keyword>
<dbReference type="Pfam" id="PF00293">
    <property type="entry name" value="NUDIX"/>
    <property type="match status" value="1"/>
</dbReference>
<evidence type="ECO:0000256" key="1">
    <source>
        <dbReference type="ARBA" id="ARBA00001946"/>
    </source>
</evidence>
<dbReference type="PROSITE" id="PS51462">
    <property type="entry name" value="NUDIX"/>
    <property type="match status" value="1"/>
</dbReference>
<dbReference type="AlphaFoldDB" id="A0A2I2KKR5"/>
<dbReference type="InterPro" id="IPR000086">
    <property type="entry name" value="NUDIX_hydrolase_dom"/>
</dbReference>
<reference evidence="6 7" key="1">
    <citation type="submission" date="2017-06" db="EMBL/GenBank/DDBJ databases">
        <authorList>
            <person name="Kim H.J."/>
            <person name="Triplett B.A."/>
        </authorList>
    </citation>
    <scope>NUCLEOTIDE SEQUENCE [LARGE SCALE GENOMIC DNA]</scope>
    <source>
        <strain evidence="6">FRACA_ARgP5</strain>
    </source>
</reference>
<dbReference type="GO" id="GO:0016787">
    <property type="term" value="F:hydrolase activity"/>
    <property type="evidence" value="ECO:0007669"/>
    <property type="project" value="UniProtKB-KW"/>
</dbReference>
<evidence type="ECO:0000256" key="2">
    <source>
        <dbReference type="ARBA" id="ARBA00005582"/>
    </source>
</evidence>
<evidence type="ECO:0000313" key="7">
    <source>
        <dbReference type="Proteomes" id="UP000234331"/>
    </source>
</evidence>
<name>A0A2I2KKR5_9ACTN</name>
<dbReference type="SUPFAM" id="SSF55811">
    <property type="entry name" value="Nudix"/>
    <property type="match status" value="1"/>
</dbReference>
<dbReference type="Proteomes" id="UP000234331">
    <property type="component" value="Unassembled WGS sequence"/>
</dbReference>
<dbReference type="PRINTS" id="PR00502">
    <property type="entry name" value="NUDIXFAMILY"/>
</dbReference>
<evidence type="ECO:0000313" key="6">
    <source>
        <dbReference type="EMBL" id="SNQ46259.1"/>
    </source>
</evidence>
<dbReference type="InterPro" id="IPR020084">
    <property type="entry name" value="NUDIX_hydrolase_CS"/>
</dbReference>
<protein>
    <submittedName>
        <fullName evidence="6">NUDIX hydrolase</fullName>
    </submittedName>
</protein>
<dbReference type="Gene3D" id="3.90.79.10">
    <property type="entry name" value="Nucleoside Triphosphate Pyrophosphohydrolase"/>
    <property type="match status" value="1"/>
</dbReference>
<comment type="similarity">
    <text evidence="2 4">Belongs to the Nudix hydrolase family.</text>
</comment>
<organism evidence="6 7">
    <name type="scientific">Frankia canadensis</name>
    <dbReference type="NCBI Taxonomy" id="1836972"/>
    <lineage>
        <taxon>Bacteria</taxon>
        <taxon>Bacillati</taxon>
        <taxon>Actinomycetota</taxon>
        <taxon>Actinomycetes</taxon>
        <taxon>Frankiales</taxon>
        <taxon>Frankiaceae</taxon>
        <taxon>Frankia</taxon>
    </lineage>
</organism>
<evidence type="ECO:0000259" key="5">
    <source>
        <dbReference type="PROSITE" id="PS51462"/>
    </source>
</evidence>
<gene>
    <name evidence="6" type="ORF">FRACA_1310008</name>
</gene>
<proteinExistence type="inferred from homology"/>
<dbReference type="EMBL" id="FZMO01000037">
    <property type="protein sequence ID" value="SNQ46259.1"/>
    <property type="molecule type" value="Genomic_DNA"/>
</dbReference>
<feature type="domain" description="Nudix hydrolase" evidence="5">
    <location>
        <begin position="1"/>
        <end position="128"/>
    </location>
</feature>
<dbReference type="InterPro" id="IPR020476">
    <property type="entry name" value="Nudix_hydrolase"/>
</dbReference>
<dbReference type="InterPro" id="IPR015797">
    <property type="entry name" value="NUDIX_hydrolase-like_dom_sf"/>
</dbReference>
<dbReference type="PROSITE" id="PS00893">
    <property type="entry name" value="NUDIX_BOX"/>
    <property type="match status" value="1"/>
</dbReference>